<dbReference type="Proteomes" id="UP000276133">
    <property type="component" value="Unassembled WGS sequence"/>
</dbReference>
<organism evidence="1 2">
    <name type="scientific">Brachionus plicatilis</name>
    <name type="common">Marine rotifer</name>
    <name type="synonym">Brachionus muelleri</name>
    <dbReference type="NCBI Taxonomy" id="10195"/>
    <lineage>
        <taxon>Eukaryota</taxon>
        <taxon>Metazoa</taxon>
        <taxon>Spiralia</taxon>
        <taxon>Gnathifera</taxon>
        <taxon>Rotifera</taxon>
        <taxon>Eurotatoria</taxon>
        <taxon>Monogononta</taxon>
        <taxon>Pseudotrocha</taxon>
        <taxon>Ploima</taxon>
        <taxon>Brachionidae</taxon>
        <taxon>Brachionus</taxon>
    </lineage>
</organism>
<keyword evidence="2" id="KW-1185">Reference proteome</keyword>
<accession>A0A3M7Q7P6</accession>
<gene>
    <name evidence="1" type="ORF">BpHYR1_028167</name>
</gene>
<sequence length="94" mass="11209">MGLNFYKNREEKNKPEIKELQQTQFLEILNAKEVITEEHSRNKSEKKTLVLLYSNRIFSSVKPNSLRKLKSGDRQQYLDDLEYYGMNFVSSFIK</sequence>
<reference evidence="1 2" key="1">
    <citation type="journal article" date="2018" name="Sci. Rep.">
        <title>Genomic signatures of local adaptation to the degree of environmental predictability in rotifers.</title>
        <authorList>
            <person name="Franch-Gras L."/>
            <person name="Hahn C."/>
            <person name="Garcia-Roger E.M."/>
            <person name="Carmona M.J."/>
            <person name="Serra M."/>
            <person name="Gomez A."/>
        </authorList>
    </citation>
    <scope>NUCLEOTIDE SEQUENCE [LARGE SCALE GENOMIC DNA]</scope>
    <source>
        <strain evidence="1">HYR1</strain>
    </source>
</reference>
<dbReference type="AlphaFoldDB" id="A0A3M7Q7P6"/>
<proteinExistence type="predicted"/>
<evidence type="ECO:0000313" key="1">
    <source>
        <dbReference type="EMBL" id="RNA07477.1"/>
    </source>
</evidence>
<name>A0A3M7Q7P6_BRAPC</name>
<protein>
    <submittedName>
        <fullName evidence="1">Uncharacterized protein</fullName>
    </submittedName>
</protein>
<comment type="caution">
    <text evidence="1">The sequence shown here is derived from an EMBL/GenBank/DDBJ whole genome shotgun (WGS) entry which is preliminary data.</text>
</comment>
<dbReference type="EMBL" id="REGN01007026">
    <property type="protein sequence ID" value="RNA07477.1"/>
    <property type="molecule type" value="Genomic_DNA"/>
</dbReference>
<evidence type="ECO:0000313" key="2">
    <source>
        <dbReference type="Proteomes" id="UP000276133"/>
    </source>
</evidence>